<dbReference type="Pfam" id="PF13781">
    <property type="entry name" value="DoxX_3"/>
    <property type="match status" value="1"/>
</dbReference>
<keyword evidence="1" id="KW-0812">Transmembrane</keyword>
<dbReference type="GO" id="GO:0044877">
    <property type="term" value="F:protein-containing complex binding"/>
    <property type="evidence" value="ECO:0007669"/>
    <property type="project" value="TreeGrafter"/>
</dbReference>
<dbReference type="AlphaFoldDB" id="A0A4Q2KHP0"/>
<reference evidence="3 4" key="1">
    <citation type="submission" date="2019-01" db="EMBL/GenBank/DDBJ databases">
        <title>Altererythrobacter rhizovicinus sp. nov., isolated from the rhizosphere soil of Haloxylon ammodendron.</title>
        <authorList>
            <person name="Li H.-P."/>
            <person name="Gou J.-Y."/>
            <person name="Yao D."/>
            <person name="Han Q.-Q."/>
            <person name="Shao K.-Z."/>
            <person name="Zhao Q."/>
            <person name="Zhang J.-L."/>
        </authorList>
    </citation>
    <scope>NUCLEOTIDE SEQUENCE [LARGE SCALE GENOMIC DNA]</scope>
    <source>
        <strain evidence="3 4">AY-3R</strain>
    </source>
</reference>
<dbReference type="InterPro" id="IPR025695">
    <property type="entry name" value="DoxX-like"/>
</dbReference>
<organism evidence="3 4">
    <name type="scientific">Pelagerythrobacter rhizovicinus</name>
    <dbReference type="NCBI Taxonomy" id="2268576"/>
    <lineage>
        <taxon>Bacteria</taxon>
        <taxon>Pseudomonadati</taxon>
        <taxon>Pseudomonadota</taxon>
        <taxon>Alphaproteobacteria</taxon>
        <taxon>Sphingomonadales</taxon>
        <taxon>Erythrobacteraceae</taxon>
        <taxon>Pelagerythrobacter</taxon>
    </lineage>
</organism>
<dbReference type="EMBL" id="SDPV01000002">
    <property type="protein sequence ID" value="RXZ64654.1"/>
    <property type="molecule type" value="Genomic_DNA"/>
</dbReference>
<dbReference type="PANTHER" id="PTHR12126:SF11">
    <property type="entry name" value="NADH DEHYDROGENASE [UBIQUINONE] 1 ALPHA SUBCOMPLEX SUBUNIT 9, MITOCHONDRIAL"/>
    <property type="match status" value="1"/>
</dbReference>
<evidence type="ECO:0000313" key="4">
    <source>
        <dbReference type="Proteomes" id="UP000293623"/>
    </source>
</evidence>
<feature type="transmembrane region" description="Helical" evidence="1">
    <location>
        <begin position="418"/>
        <end position="434"/>
    </location>
</feature>
<dbReference type="InterPro" id="IPR016040">
    <property type="entry name" value="NAD(P)-bd_dom"/>
</dbReference>
<feature type="transmembrane region" description="Helical" evidence="1">
    <location>
        <begin position="386"/>
        <end position="406"/>
    </location>
</feature>
<evidence type="ECO:0000259" key="2">
    <source>
        <dbReference type="Pfam" id="PF13460"/>
    </source>
</evidence>
<dbReference type="InterPro" id="IPR051207">
    <property type="entry name" value="ComplexI_NDUFA9_subunit"/>
</dbReference>
<protein>
    <submittedName>
        <fullName evidence="3">SDR family oxidoreductase</fullName>
    </submittedName>
</protein>
<accession>A0A4Q2KHP0</accession>
<feature type="domain" description="NAD(P)-binding" evidence="2">
    <location>
        <begin position="15"/>
        <end position="157"/>
    </location>
</feature>
<feature type="transmembrane region" description="Helical" evidence="1">
    <location>
        <begin position="318"/>
        <end position="338"/>
    </location>
</feature>
<dbReference type="Gene3D" id="3.40.50.720">
    <property type="entry name" value="NAD(P)-binding Rossmann-like Domain"/>
    <property type="match status" value="1"/>
</dbReference>
<dbReference type="RefSeq" id="WP_129524960.1">
    <property type="nucleotide sequence ID" value="NZ_SDPV01000002.1"/>
</dbReference>
<gene>
    <name evidence="3" type="ORF">ETX26_12300</name>
</gene>
<comment type="caution">
    <text evidence="3">The sequence shown here is derived from an EMBL/GenBank/DDBJ whole genome shotgun (WGS) entry which is preliminary data.</text>
</comment>
<dbReference type="SUPFAM" id="SSF51735">
    <property type="entry name" value="NAD(P)-binding Rossmann-fold domains"/>
    <property type="match status" value="1"/>
</dbReference>
<evidence type="ECO:0000313" key="3">
    <source>
        <dbReference type="EMBL" id="RXZ64654.1"/>
    </source>
</evidence>
<dbReference type="PANTHER" id="PTHR12126">
    <property type="entry name" value="NADH-UBIQUINONE OXIDOREDUCTASE 39 KDA SUBUNIT-RELATED"/>
    <property type="match status" value="1"/>
</dbReference>
<evidence type="ECO:0000256" key="1">
    <source>
        <dbReference type="SAM" id="Phobius"/>
    </source>
</evidence>
<dbReference type="Pfam" id="PF13460">
    <property type="entry name" value="NAD_binding_10"/>
    <property type="match status" value="1"/>
</dbReference>
<proteinExistence type="predicted"/>
<keyword evidence="4" id="KW-1185">Reference proteome</keyword>
<dbReference type="Proteomes" id="UP000293623">
    <property type="component" value="Unassembled WGS sequence"/>
</dbReference>
<dbReference type="OrthoDB" id="9801056at2"/>
<keyword evidence="1" id="KW-1133">Transmembrane helix</keyword>
<sequence length="437" mass="46884">MESSDSQPGCILIVGASGLIGSAVAARLRADGHRVRAVVRSEEGRRRVPADEHIMVDLRDALQPADWLPHLAGVTAVVNCAGVLQDSPRDSTSAANFRGPAALFDACAQAGTGRVIHFSALGVGEGGVTPFSRSKEALEHHLESTEVDWVILRPSVVVGRAAYGGSALFRGLASLPVLPRVQGAGRISIVQLEDVAETVRRLVRADTPSRVTIDLAGPEALEFEQVVAHYRRWLGWPPARVIRPMPLLMAAAYRLGDMAGAFGWRPPVRTTAEVEIRRGAAASSQEWTALTGVEPARLEDALAREPASVQERWFSRLYFLKPLAIAVFAFFWILTGVVSLGPGYDIGLALMREGGAGALSGPSVIAGGLADIAIGLALLWRRTARLALFAALAITIFYVLAGTAILPRLWEEPLGPMMKVWPILALNLILFAILDER</sequence>
<dbReference type="InterPro" id="IPR036291">
    <property type="entry name" value="NAD(P)-bd_dom_sf"/>
</dbReference>
<feature type="transmembrane region" description="Helical" evidence="1">
    <location>
        <begin position="6"/>
        <end position="26"/>
    </location>
</feature>
<keyword evidence="1" id="KW-0472">Membrane</keyword>
<name>A0A4Q2KHP0_9SPHN</name>
<feature type="transmembrane region" description="Helical" evidence="1">
    <location>
        <begin position="358"/>
        <end position="379"/>
    </location>
</feature>